<dbReference type="AlphaFoldDB" id="A0AAD6ZQ02"/>
<sequence length="222" mass="24978">MRDLKSSPHVANCFPSHWDETNLQMGLFSKAKLMSESIVKEIAMQKHGGEANLAAHLEHKIAAARAAYEKRIAPYDAALQQRAGKGKSPEKKIPKSHPSLLAILKRPEPRRTLSIGSLISIFNPLSETFRIYRLLVPIEILNQHLAPHRARIFSNPSAAIPFTLDVNEPPLVRNSSAQHIADFRDFLSHFLTKLVWEEIKEVTTHQCADGLRDQRVRASTDV</sequence>
<evidence type="ECO:0000313" key="2">
    <source>
        <dbReference type="Proteomes" id="UP001218218"/>
    </source>
</evidence>
<evidence type="ECO:0000313" key="1">
    <source>
        <dbReference type="EMBL" id="KAJ7333938.1"/>
    </source>
</evidence>
<accession>A0AAD6ZQ02</accession>
<protein>
    <submittedName>
        <fullName evidence="1">Uncharacterized protein</fullName>
    </submittedName>
</protein>
<gene>
    <name evidence="1" type="ORF">DFH08DRAFT_814009</name>
</gene>
<organism evidence="1 2">
    <name type="scientific">Mycena albidolilacea</name>
    <dbReference type="NCBI Taxonomy" id="1033008"/>
    <lineage>
        <taxon>Eukaryota</taxon>
        <taxon>Fungi</taxon>
        <taxon>Dikarya</taxon>
        <taxon>Basidiomycota</taxon>
        <taxon>Agaricomycotina</taxon>
        <taxon>Agaricomycetes</taxon>
        <taxon>Agaricomycetidae</taxon>
        <taxon>Agaricales</taxon>
        <taxon>Marasmiineae</taxon>
        <taxon>Mycenaceae</taxon>
        <taxon>Mycena</taxon>
    </lineage>
</organism>
<dbReference type="EMBL" id="JARIHO010000033">
    <property type="protein sequence ID" value="KAJ7333938.1"/>
    <property type="molecule type" value="Genomic_DNA"/>
</dbReference>
<dbReference type="Proteomes" id="UP001218218">
    <property type="component" value="Unassembled WGS sequence"/>
</dbReference>
<proteinExistence type="predicted"/>
<name>A0AAD6ZQ02_9AGAR</name>
<keyword evidence="2" id="KW-1185">Reference proteome</keyword>
<reference evidence="1" key="1">
    <citation type="submission" date="2023-03" db="EMBL/GenBank/DDBJ databases">
        <title>Massive genome expansion in bonnet fungi (Mycena s.s.) driven by repeated elements and novel gene families across ecological guilds.</title>
        <authorList>
            <consortium name="Lawrence Berkeley National Laboratory"/>
            <person name="Harder C.B."/>
            <person name="Miyauchi S."/>
            <person name="Viragh M."/>
            <person name="Kuo A."/>
            <person name="Thoen E."/>
            <person name="Andreopoulos B."/>
            <person name="Lu D."/>
            <person name="Skrede I."/>
            <person name="Drula E."/>
            <person name="Henrissat B."/>
            <person name="Morin E."/>
            <person name="Kohler A."/>
            <person name="Barry K."/>
            <person name="LaButti K."/>
            <person name="Morin E."/>
            <person name="Salamov A."/>
            <person name="Lipzen A."/>
            <person name="Mereny Z."/>
            <person name="Hegedus B."/>
            <person name="Baldrian P."/>
            <person name="Stursova M."/>
            <person name="Weitz H."/>
            <person name="Taylor A."/>
            <person name="Grigoriev I.V."/>
            <person name="Nagy L.G."/>
            <person name="Martin F."/>
            <person name="Kauserud H."/>
        </authorList>
    </citation>
    <scope>NUCLEOTIDE SEQUENCE</scope>
    <source>
        <strain evidence="1">CBHHK002</strain>
    </source>
</reference>
<comment type="caution">
    <text evidence="1">The sequence shown here is derived from an EMBL/GenBank/DDBJ whole genome shotgun (WGS) entry which is preliminary data.</text>
</comment>